<reference evidence="4 5" key="1">
    <citation type="submission" date="2021-08" db="EMBL/GenBank/DDBJ databases">
        <title>WGS of actinomycetes from Thailand.</title>
        <authorList>
            <person name="Thawai C."/>
        </authorList>
    </citation>
    <scope>NUCLEOTIDE SEQUENCE [LARGE SCALE GENOMIC DNA]</scope>
    <source>
        <strain evidence="4 5">PLK6-54</strain>
    </source>
</reference>
<gene>
    <name evidence="4" type="primary">rsmD</name>
    <name evidence="4" type="ORF">K7862_30250</name>
</gene>
<evidence type="ECO:0000313" key="5">
    <source>
        <dbReference type="Proteomes" id="UP000778578"/>
    </source>
</evidence>
<dbReference type="InterPro" id="IPR004398">
    <property type="entry name" value="RNA_MeTrfase_RsmD"/>
</dbReference>
<dbReference type="RefSeq" id="WP_222967979.1">
    <property type="nucleotide sequence ID" value="NZ_JAINZZ010000057.1"/>
</dbReference>
<comment type="caution">
    <text evidence="4">The sequence shown here is derived from an EMBL/GenBank/DDBJ whole genome shotgun (WGS) entry which is preliminary data.</text>
</comment>
<dbReference type="PROSITE" id="PS00092">
    <property type="entry name" value="N6_MTASE"/>
    <property type="match status" value="1"/>
</dbReference>
<dbReference type="PANTHER" id="PTHR43542">
    <property type="entry name" value="METHYLTRANSFERASE"/>
    <property type="match status" value="1"/>
</dbReference>
<dbReference type="EMBL" id="JAINZZ010000057">
    <property type="protein sequence ID" value="MBY8881882.1"/>
    <property type="molecule type" value="Genomic_DNA"/>
</dbReference>
<dbReference type="CDD" id="cd02440">
    <property type="entry name" value="AdoMet_MTases"/>
    <property type="match status" value="1"/>
</dbReference>
<keyword evidence="5" id="KW-1185">Reference proteome</keyword>
<sequence length="193" mass="20446">MTRVIAGAAGGRRLTVPPGTGTRPTSDRAREGLFSTWQSLRGTLEGARVADLYAGSGAVGLEALSRGAAHVLLVEADPRAARIVRENAAAIGLPGAEVRAGRAEKTAAGPAPAEPYDVLFLDPPYDVADAELREILLTLRTNLWLAGDALVTVERRTRGGEFGWPQGFEGLRARRYGEATLWYGRAAHVTDGS</sequence>
<dbReference type="InterPro" id="IPR002052">
    <property type="entry name" value="DNA_methylase_N6_adenine_CS"/>
</dbReference>
<accession>A0ABS7QIY9</accession>
<name>A0ABS7QIY9_9ACTN</name>
<organism evidence="4 5">
    <name type="scientific">Actinacidiphila acidipaludis</name>
    <dbReference type="NCBI Taxonomy" id="2873382"/>
    <lineage>
        <taxon>Bacteria</taxon>
        <taxon>Bacillati</taxon>
        <taxon>Actinomycetota</taxon>
        <taxon>Actinomycetes</taxon>
        <taxon>Kitasatosporales</taxon>
        <taxon>Streptomycetaceae</taxon>
        <taxon>Actinacidiphila</taxon>
    </lineage>
</organism>
<dbReference type="SUPFAM" id="SSF53335">
    <property type="entry name" value="S-adenosyl-L-methionine-dependent methyltransferases"/>
    <property type="match status" value="1"/>
</dbReference>
<evidence type="ECO:0000256" key="2">
    <source>
        <dbReference type="ARBA" id="ARBA00022679"/>
    </source>
</evidence>
<dbReference type="PIRSF" id="PIRSF004553">
    <property type="entry name" value="CHP00095"/>
    <property type="match status" value="1"/>
</dbReference>
<keyword evidence="2 4" id="KW-0808">Transferase</keyword>
<dbReference type="GO" id="GO:0052913">
    <property type="term" value="F:16S rRNA (guanine(966)-N(2))-methyltransferase activity"/>
    <property type="evidence" value="ECO:0007669"/>
    <property type="project" value="UniProtKB-EC"/>
</dbReference>
<dbReference type="Pfam" id="PF03602">
    <property type="entry name" value="Cons_hypoth95"/>
    <property type="match status" value="1"/>
</dbReference>
<dbReference type="EC" id="2.1.1.171" evidence="4"/>
<protein>
    <submittedName>
        <fullName evidence="4">16S rRNA (Guanine(966)-N(2))-methyltransferase RsmD</fullName>
        <ecNumber evidence="4">2.1.1.171</ecNumber>
    </submittedName>
</protein>
<proteinExistence type="predicted"/>
<dbReference type="Gene3D" id="3.40.50.150">
    <property type="entry name" value="Vaccinia Virus protein VP39"/>
    <property type="match status" value="1"/>
</dbReference>
<evidence type="ECO:0000256" key="1">
    <source>
        <dbReference type="ARBA" id="ARBA00022603"/>
    </source>
</evidence>
<dbReference type="Proteomes" id="UP000778578">
    <property type="component" value="Unassembled WGS sequence"/>
</dbReference>
<dbReference type="PANTHER" id="PTHR43542:SF1">
    <property type="entry name" value="METHYLTRANSFERASE"/>
    <property type="match status" value="1"/>
</dbReference>
<evidence type="ECO:0000313" key="4">
    <source>
        <dbReference type="EMBL" id="MBY8881882.1"/>
    </source>
</evidence>
<evidence type="ECO:0000256" key="3">
    <source>
        <dbReference type="SAM" id="MobiDB-lite"/>
    </source>
</evidence>
<dbReference type="NCBIfam" id="TIGR00095">
    <property type="entry name" value="16S rRNA (guanine(966)-N(2))-methyltransferase RsmD"/>
    <property type="match status" value="1"/>
</dbReference>
<keyword evidence="1 4" id="KW-0489">Methyltransferase</keyword>
<dbReference type="InterPro" id="IPR029063">
    <property type="entry name" value="SAM-dependent_MTases_sf"/>
</dbReference>
<feature type="region of interest" description="Disordered" evidence="3">
    <location>
        <begin position="1"/>
        <end position="28"/>
    </location>
</feature>